<feature type="region of interest" description="Disordered" evidence="1">
    <location>
        <begin position="274"/>
        <end position="336"/>
    </location>
</feature>
<dbReference type="SMR" id="A0A1I7RS56"/>
<dbReference type="OrthoDB" id="5857092at2759"/>
<sequence length="336" mass="38505">MMRIKEAIQRRKLIQQLNDEYTDDPTGKPGSTTPSICGRKSSDLSRVESDDDAPSEAMTSMALHHFVGEFGSRLTENHRRALRVTWKRLSEAPKTSGRGTLQIMEKVFDRLMESDPEIMGVFYKSAFLKCVEDRKRRCSSGSIATLRDHAHLMIDFIDAIMAIMFDMPLQKPVWDPATIGRAHARLIPLGFKRQVWHKLGECFAEIMFSQECVRAYPHAASAWSMLSVAWTDRMYTHSRQTREMALQPYTPTSFSTWSDPSPYTALGTPYGFGSQYNSPLMQRHNRARQRQRRAHTTPNSTRSSRSASVSTRRQKSEDRDNPRHRQNKTGSRSTLN</sequence>
<evidence type="ECO:0000256" key="1">
    <source>
        <dbReference type="SAM" id="MobiDB-lite"/>
    </source>
</evidence>
<evidence type="ECO:0000313" key="2">
    <source>
        <dbReference type="EMBL" id="CAD5231785.1"/>
    </source>
</evidence>
<feature type="region of interest" description="Disordered" evidence="1">
    <location>
        <begin position="18"/>
        <end position="55"/>
    </location>
</feature>
<reference evidence="5" key="1">
    <citation type="submission" date="2016-11" db="UniProtKB">
        <authorList>
            <consortium name="WormBaseParasite"/>
        </authorList>
    </citation>
    <scope>IDENTIFICATION</scope>
</reference>
<feature type="compositionally biased region" description="Basic and acidic residues" evidence="1">
    <location>
        <begin position="314"/>
        <end position="323"/>
    </location>
</feature>
<dbReference type="Gene3D" id="1.10.490.10">
    <property type="entry name" value="Globins"/>
    <property type="match status" value="1"/>
</dbReference>
<protein>
    <submittedName>
        <fullName evidence="2">(pine wood nematode) hypothetical protein</fullName>
    </submittedName>
</protein>
<dbReference type="InterPro" id="IPR012292">
    <property type="entry name" value="Globin/Proto"/>
</dbReference>
<dbReference type="Proteomes" id="UP000659654">
    <property type="component" value="Unassembled WGS sequence"/>
</dbReference>
<dbReference type="SUPFAM" id="SSF46458">
    <property type="entry name" value="Globin-like"/>
    <property type="match status" value="1"/>
</dbReference>
<dbReference type="AlphaFoldDB" id="A0A1I7RS56"/>
<dbReference type="EMBL" id="CAJFDI010000005">
    <property type="protein sequence ID" value="CAD5231785.1"/>
    <property type="molecule type" value="Genomic_DNA"/>
</dbReference>
<reference evidence="2" key="2">
    <citation type="submission" date="2020-09" db="EMBL/GenBank/DDBJ databases">
        <authorList>
            <person name="Kikuchi T."/>
        </authorList>
    </citation>
    <scope>NUCLEOTIDE SEQUENCE</scope>
    <source>
        <strain evidence="2">Ka4C1</strain>
    </source>
</reference>
<dbReference type="Proteomes" id="UP000582659">
    <property type="component" value="Unassembled WGS sequence"/>
</dbReference>
<dbReference type="GO" id="GO:0020037">
    <property type="term" value="F:heme binding"/>
    <property type="evidence" value="ECO:0007669"/>
    <property type="project" value="InterPro"/>
</dbReference>
<evidence type="ECO:0000313" key="3">
    <source>
        <dbReference type="Proteomes" id="UP000095284"/>
    </source>
</evidence>
<dbReference type="WBParaSite" id="BXY_0356000.1">
    <property type="protein sequence ID" value="BXY_0356000.1"/>
    <property type="gene ID" value="BXY_0356000"/>
</dbReference>
<dbReference type="EMBL" id="CAJFCV020000005">
    <property type="protein sequence ID" value="CAG9123196.1"/>
    <property type="molecule type" value="Genomic_DNA"/>
</dbReference>
<accession>A0A1I7RS56</accession>
<dbReference type="eggNOG" id="KOG3378">
    <property type="taxonomic scope" value="Eukaryota"/>
</dbReference>
<feature type="compositionally biased region" description="Low complexity" evidence="1">
    <location>
        <begin position="296"/>
        <end position="311"/>
    </location>
</feature>
<gene>
    <name evidence="2" type="ORF">BXYJ_LOCUS11881</name>
</gene>
<dbReference type="InterPro" id="IPR044399">
    <property type="entry name" value="Mb-like_M"/>
</dbReference>
<dbReference type="InterPro" id="IPR009050">
    <property type="entry name" value="Globin-like_sf"/>
</dbReference>
<keyword evidence="4" id="KW-1185">Reference proteome</keyword>
<dbReference type="GO" id="GO:0019825">
    <property type="term" value="F:oxygen binding"/>
    <property type="evidence" value="ECO:0007669"/>
    <property type="project" value="InterPro"/>
</dbReference>
<name>A0A1I7RS56_BURXY</name>
<evidence type="ECO:0000313" key="4">
    <source>
        <dbReference type="Proteomes" id="UP000659654"/>
    </source>
</evidence>
<proteinExistence type="predicted"/>
<evidence type="ECO:0000313" key="5">
    <source>
        <dbReference type="WBParaSite" id="BXY_0356000.1"/>
    </source>
</evidence>
<feature type="compositionally biased region" description="Basic residues" evidence="1">
    <location>
        <begin position="283"/>
        <end position="295"/>
    </location>
</feature>
<dbReference type="CDD" id="cd01040">
    <property type="entry name" value="Mb-like"/>
    <property type="match status" value="1"/>
</dbReference>
<dbReference type="Proteomes" id="UP000095284">
    <property type="component" value="Unplaced"/>
</dbReference>
<organism evidence="3 5">
    <name type="scientific">Bursaphelenchus xylophilus</name>
    <name type="common">Pinewood nematode worm</name>
    <name type="synonym">Aphelenchoides xylophilus</name>
    <dbReference type="NCBI Taxonomy" id="6326"/>
    <lineage>
        <taxon>Eukaryota</taxon>
        <taxon>Metazoa</taxon>
        <taxon>Ecdysozoa</taxon>
        <taxon>Nematoda</taxon>
        <taxon>Chromadorea</taxon>
        <taxon>Rhabditida</taxon>
        <taxon>Tylenchina</taxon>
        <taxon>Tylenchomorpha</taxon>
        <taxon>Aphelenchoidea</taxon>
        <taxon>Aphelenchoididae</taxon>
        <taxon>Bursaphelenchus</taxon>
    </lineage>
</organism>